<organism evidence="11 12">
    <name type="scientific">Dioszegia hungarica</name>
    <dbReference type="NCBI Taxonomy" id="4972"/>
    <lineage>
        <taxon>Eukaryota</taxon>
        <taxon>Fungi</taxon>
        <taxon>Dikarya</taxon>
        <taxon>Basidiomycota</taxon>
        <taxon>Agaricomycotina</taxon>
        <taxon>Tremellomycetes</taxon>
        <taxon>Tremellales</taxon>
        <taxon>Bulleribasidiaceae</taxon>
        <taxon>Dioszegia</taxon>
    </lineage>
</organism>
<dbReference type="AlphaFoldDB" id="A0AA38H221"/>
<evidence type="ECO:0000256" key="8">
    <source>
        <dbReference type="ARBA" id="ARBA00022927"/>
    </source>
</evidence>
<dbReference type="EMBL" id="JAKWFO010000014">
    <property type="protein sequence ID" value="KAI9632650.1"/>
    <property type="molecule type" value="Genomic_DNA"/>
</dbReference>
<feature type="domain" description="SAC" evidence="10">
    <location>
        <begin position="173"/>
        <end position="549"/>
    </location>
</feature>
<sequence length="1158" mass="126658">MATLYLRPSPRAFFLLTETHALVFRQPHASESKAARSVVVAEFLPVQDVDMRGLVKVTKGRPIEGVLGVTSVPSDRSPIPEIFLLLVSASTPLSPLQSSSALRPARVVGVEFYSLTSSFWDGPELAVSSYGSLAEDESDDPYYVSSFQAASTSSPSVQSQAAAQGVEHPCAGMKKYLESGGFFYAQDTKWDISTRMGETNWLQAEKGQTAHPLETFDERFVWNANLLAPFIAFRSALPLDQRDKLDEQALLIPVIQGFVGSSPVSTGSWSDDGKPEIVALGMISRLSWKRAGARFRTRGIDDDGQVANFVETEVILATPSVTFSWVIVRGSVPLFWQQPSQGLGTLQQKVEITRATDSQPPQASQPAFDKHFMELLQHYHSIHAVNLLGQKDAEAMLSASYSDHLESLKHTLEKMSPDEKSQLEAEQDRTVELTPYDFHATVRTHGHEGVRYDFATRLREMVISRQKFGWTAVDSQSGQIVEQQRGAFRVNCLDCLDRTNYVQDVLSLLTLNAFLESVQSPMLGSAALSAAHRELWADNGDRLSKIYAGTGALNTSATRSGKKTFAGLLSDATKSIGRAYINNFQDKDKQAAIDMLLGMMAGQRQVILFDPISDSVNSALNARIKEYSRSRSVTIFSGTWNLNGKAPDEADVYMIAFQEIVELTAGQILQTDPAKRRMWEKYIMDTFATRKGKGKQSDYVLYRSEQLVGTALIVVVKHGVASAMRHVESATKKTGLQGLSGNKGGVGIRFNLFDSTVCFMTCHLAAGHSNVTERNADYRTIDSGLKFLRGKTIEDHDIVIWSADFNYRIGLSNEEVRGYAETDQMDQLLGMDQLMQAMDAGDVFNGYTEAPITFRPTYNDNGTDEYDTSDKARIPAWTDRVLYKGQLKLSVYDRSELRTSDHRPVYAIFEAKVREVDHGKKDKITREIKGKLNSGEGFAGLEESTAQHLPSPAASSSSSRPVPSTIIPKLPPRPSVSSANPLSASTASATSSQKPQLPVRKPTIDSSESPSERKKGSVASAISAFETSRSTAAAAPRNPSYRKPPPTVARSSPVTLPTKDSPTFESPSITPASTGDYMIVTTPSSARARPPVLPARQPSKPVPLDLDESPPKDLMPPVMPDNIEAAPPAAKADKKPPPVVAKPTNLRSRSSAGFPPGV</sequence>
<evidence type="ECO:0000256" key="4">
    <source>
        <dbReference type="ARBA" id="ARBA00013044"/>
    </source>
</evidence>
<evidence type="ECO:0000256" key="2">
    <source>
        <dbReference type="ARBA" id="ARBA00008943"/>
    </source>
</evidence>
<dbReference type="FunFam" id="3.60.10.10:FF:000029">
    <property type="entry name" value="Inositol polyphosphate 5-phosphatase"/>
    <property type="match status" value="1"/>
</dbReference>
<dbReference type="InterPro" id="IPR002013">
    <property type="entry name" value="SAC_dom"/>
</dbReference>
<evidence type="ECO:0000256" key="3">
    <source>
        <dbReference type="ARBA" id="ARBA00009678"/>
    </source>
</evidence>
<keyword evidence="12" id="KW-1185">Reference proteome</keyword>
<keyword evidence="5" id="KW-0813">Transport</keyword>
<evidence type="ECO:0000256" key="6">
    <source>
        <dbReference type="ARBA" id="ARBA00022490"/>
    </source>
</evidence>
<dbReference type="Proteomes" id="UP001164286">
    <property type="component" value="Unassembled WGS sequence"/>
</dbReference>
<accession>A0AA38H221</accession>
<dbReference type="PROSITE" id="PS50275">
    <property type="entry name" value="SAC"/>
    <property type="match status" value="1"/>
</dbReference>
<feature type="compositionally biased region" description="Polar residues" evidence="9">
    <location>
        <begin position="1049"/>
        <end position="1073"/>
    </location>
</feature>
<dbReference type="PANTHER" id="PTHR11200:SF257">
    <property type="entry name" value="PHOSPHOINOSITIDE 5-PHOSPHATASE"/>
    <property type="match status" value="1"/>
</dbReference>
<dbReference type="GO" id="GO:0016020">
    <property type="term" value="C:membrane"/>
    <property type="evidence" value="ECO:0007669"/>
    <property type="project" value="TreeGrafter"/>
</dbReference>
<name>A0AA38H221_9TREE</name>
<protein>
    <recommendedName>
        <fullName evidence="4">phosphoinositide 5-phosphatase</fullName>
        <ecNumber evidence="4">3.1.3.36</ecNumber>
    </recommendedName>
</protein>
<dbReference type="GO" id="GO:0046856">
    <property type="term" value="P:phosphatidylinositol dephosphorylation"/>
    <property type="evidence" value="ECO:0007669"/>
    <property type="project" value="InterPro"/>
</dbReference>
<dbReference type="GeneID" id="77725407"/>
<keyword evidence="6" id="KW-0963">Cytoplasm</keyword>
<dbReference type="Gene3D" id="3.60.10.10">
    <property type="entry name" value="Endonuclease/exonuclease/phosphatase"/>
    <property type="match status" value="1"/>
</dbReference>
<evidence type="ECO:0000259" key="10">
    <source>
        <dbReference type="PROSITE" id="PS50275"/>
    </source>
</evidence>
<dbReference type="SMART" id="SM00128">
    <property type="entry name" value="IPPc"/>
    <property type="match status" value="1"/>
</dbReference>
<dbReference type="EC" id="3.1.3.36" evidence="4"/>
<comment type="similarity">
    <text evidence="2">Belongs to the synaptojanin family.</text>
</comment>
<dbReference type="GO" id="GO:0043813">
    <property type="term" value="F:phosphatidylinositol-3,5-bisphosphate 5-phosphatase activity"/>
    <property type="evidence" value="ECO:0007669"/>
    <property type="project" value="TreeGrafter"/>
</dbReference>
<dbReference type="GO" id="GO:0015031">
    <property type="term" value="P:protein transport"/>
    <property type="evidence" value="ECO:0007669"/>
    <property type="project" value="UniProtKB-KW"/>
</dbReference>
<dbReference type="SUPFAM" id="SSF56219">
    <property type="entry name" value="DNase I-like"/>
    <property type="match status" value="1"/>
</dbReference>
<dbReference type="InterPro" id="IPR036691">
    <property type="entry name" value="Endo/exonu/phosph_ase_sf"/>
</dbReference>
<dbReference type="InterPro" id="IPR046985">
    <property type="entry name" value="IP5"/>
</dbReference>
<gene>
    <name evidence="11" type="ORF">MKK02DRAFT_20146</name>
</gene>
<evidence type="ECO:0000256" key="5">
    <source>
        <dbReference type="ARBA" id="ARBA00022448"/>
    </source>
</evidence>
<feature type="region of interest" description="Disordered" evidence="9">
    <location>
        <begin position="944"/>
        <end position="1158"/>
    </location>
</feature>
<evidence type="ECO:0000256" key="7">
    <source>
        <dbReference type="ARBA" id="ARBA00022801"/>
    </source>
</evidence>
<dbReference type="Pfam" id="PF02383">
    <property type="entry name" value="Syja_N"/>
    <property type="match status" value="1"/>
</dbReference>
<dbReference type="RefSeq" id="XP_052942427.1">
    <property type="nucleotide sequence ID" value="XM_053086206.1"/>
</dbReference>
<evidence type="ECO:0000256" key="1">
    <source>
        <dbReference type="ARBA" id="ARBA00004496"/>
    </source>
</evidence>
<comment type="similarity">
    <text evidence="3">In the central section; belongs to the inositol 1,4,5-trisphosphate 5-phosphatase family.</text>
</comment>
<dbReference type="GO" id="GO:0004439">
    <property type="term" value="F:phosphatidylinositol-4,5-bisphosphate 5-phosphatase activity"/>
    <property type="evidence" value="ECO:0007669"/>
    <property type="project" value="UniProtKB-EC"/>
</dbReference>
<comment type="subcellular location">
    <subcellularLocation>
        <location evidence="1">Cytoplasm</location>
    </subcellularLocation>
</comment>
<keyword evidence="7" id="KW-0378">Hydrolase</keyword>
<dbReference type="InterPro" id="IPR000300">
    <property type="entry name" value="IPPc"/>
</dbReference>
<evidence type="ECO:0000313" key="11">
    <source>
        <dbReference type="EMBL" id="KAI9632650.1"/>
    </source>
</evidence>
<evidence type="ECO:0000256" key="9">
    <source>
        <dbReference type="SAM" id="MobiDB-lite"/>
    </source>
</evidence>
<feature type="compositionally biased region" description="Low complexity" evidence="9">
    <location>
        <begin position="977"/>
        <end position="992"/>
    </location>
</feature>
<dbReference type="Pfam" id="PF22669">
    <property type="entry name" value="Exo_endo_phos2"/>
    <property type="match status" value="1"/>
</dbReference>
<comment type="caution">
    <text evidence="11">The sequence shown here is derived from an EMBL/GenBank/DDBJ whole genome shotgun (WGS) entry which is preliminary data.</text>
</comment>
<proteinExistence type="inferred from homology"/>
<keyword evidence="8" id="KW-0653">Protein transport</keyword>
<reference evidence="11" key="1">
    <citation type="journal article" date="2022" name="G3 (Bethesda)">
        <title>High quality genome of the basidiomycete yeast Dioszegia hungarica PDD-24b-2 isolated from cloud water.</title>
        <authorList>
            <person name="Jarrige D."/>
            <person name="Haridas S."/>
            <person name="Bleykasten-Grosshans C."/>
            <person name="Joly M."/>
            <person name="Nadalig T."/>
            <person name="Sancelme M."/>
            <person name="Vuilleumier S."/>
            <person name="Grigoriev I.V."/>
            <person name="Amato P."/>
            <person name="Bringel F."/>
        </authorList>
    </citation>
    <scope>NUCLEOTIDE SEQUENCE</scope>
    <source>
        <strain evidence="11">PDD-24b-2</strain>
    </source>
</reference>
<feature type="compositionally biased region" description="Low complexity" evidence="9">
    <location>
        <begin position="950"/>
        <end position="964"/>
    </location>
</feature>
<dbReference type="GO" id="GO:0005737">
    <property type="term" value="C:cytoplasm"/>
    <property type="evidence" value="ECO:0007669"/>
    <property type="project" value="UniProtKB-SubCell"/>
</dbReference>
<evidence type="ECO:0000313" key="12">
    <source>
        <dbReference type="Proteomes" id="UP001164286"/>
    </source>
</evidence>
<dbReference type="PANTHER" id="PTHR11200">
    <property type="entry name" value="INOSITOL 5-PHOSPHATASE"/>
    <property type="match status" value="1"/>
</dbReference>